<name>A0A4Q7VZF1_9BURK</name>
<gene>
    <name evidence="3" type="ORF">EV670_0159</name>
</gene>
<feature type="domain" description="FAD dependent oxidoreductase" evidence="2">
    <location>
        <begin position="15"/>
        <end position="353"/>
    </location>
</feature>
<dbReference type="PANTHER" id="PTHR13847">
    <property type="entry name" value="SARCOSINE DEHYDROGENASE-RELATED"/>
    <property type="match status" value="1"/>
</dbReference>
<evidence type="ECO:0000313" key="3">
    <source>
        <dbReference type="EMBL" id="RZU02140.1"/>
    </source>
</evidence>
<dbReference type="SUPFAM" id="SSF51905">
    <property type="entry name" value="FAD/NAD(P)-binding domain"/>
    <property type="match status" value="1"/>
</dbReference>
<evidence type="ECO:0000259" key="2">
    <source>
        <dbReference type="Pfam" id="PF01266"/>
    </source>
</evidence>
<dbReference type="Proteomes" id="UP000293671">
    <property type="component" value="Unassembled WGS sequence"/>
</dbReference>
<keyword evidence="4" id="KW-1185">Reference proteome</keyword>
<accession>A0A4Q7VZF1</accession>
<dbReference type="OrthoDB" id="9769238at2"/>
<proteinExistence type="predicted"/>
<comment type="caution">
    <text evidence="3">The sequence shown here is derived from an EMBL/GenBank/DDBJ whole genome shotgun (WGS) entry which is preliminary data.</text>
</comment>
<sequence>MAAIREGRSDDHQPRVTVLGAGLSGASVALELATQGVPVRLVERDTRPFSRASLRNEGKIHLGLIYANDPSLATARLQLDGALQFGALLRRWLGPVADTLRLSTPFHYLVAHDSLLDADRLEDHYAAVQALYDERRKRDPALDYLGTRPDRLARRIDPARLAPHLRTAHFAAAFETAELAVDTAQLAELVRAAIAAHPLIELRSGHRVDSVSAHGAGFVVAGGGSAGPWSIEAEQVVNCLWEERLRIDRGLGLEPPPGWVHRLKYRVIARLPQRLRQGPSVTMVLGPYGDVVVRDDGSAYFSWYPLGCKGWTHEIAPPADWDTACRAALAPEAARAIAAELLGAIDAWYPGAAESEPLLVDAGVIVGYGKTDVNDPASGLHDRTRIGVNSHGRYHSLDPGKLTTAPMFGRQAAERVIRAL</sequence>
<dbReference type="GO" id="GO:0005737">
    <property type="term" value="C:cytoplasm"/>
    <property type="evidence" value="ECO:0007669"/>
    <property type="project" value="TreeGrafter"/>
</dbReference>
<dbReference type="InterPro" id="IPR036188">
    <property type="entry name" value="FAD/NAD-bd_sf"/>
</dbReference>
<dbReference type="Gene3D" id="3.30.9.10">
    <property type="entry name" value="D-Amino Acid Oxidase, subunit A, domain 2"/>
    <property type="match status" value="1"/>
</dbReference>
<reference evidence="3 4" key="1">
    <citation type="submission" date="2019-02" db="EMBL/GenBank/DDBJ databases">
        <title>Genomic Encyclopedia of Type Strains, Phase IV (KMG-IV): sequencing the most valuable type-strain genomes for metagenomic binning, comparative biology and taxonomic classification.</title>
        <authorList>
            <person name="Goeker M."/>
        </authorList>
    </citation>
    <scope>NUCLEOTIDE SEQUENCE [LARGE SCALE GENOMIC DNA]</scope>
    <source>
        <strain evidence="3 4">DSM 19570</strain>
    </source>
</reference>
<dbReference type="AlphaFoldDB" id="A0A4Q7VZF1"/>
<dbReference type="InterPro" id="IPR006076">
    <property type="entry name" value="FAD-dep_OxRdtase"/>
</dbReference>
<evidence type="ECO:0000256" key="1">
    <source>
        <dbReference type="ARBA" id="ARBA00023002"/>
    </source>
</evidence>
<dbReference type="Gene3D" id="3.50.50.60">
    <property type="entry name" value="FAD/NAD(P)-binding domain"/>
    <property type="match status" value="1"/>
</dbReference>
<dbReference type="EMBL" id="SHKP01000004">
    <property type="protein sequence ID" value="RZU02140.1"/>
    <property type="molecule type" value="Genomic_DNA"/>
</dbReference>
<dbReference type="Pfam" id="PF01266">
    <property type="entry name" value="DAO"/>
    <property type="match status" value="1"/>
</dbReference>
<dbReference type="GO" id="GO:0016491">
    <property type="term" value="F:oxidoreductase activity"/>
    <property type="evidence" value="ECO:0007669"/>
    <property type="project" value="UniProtKB-KW"/>
</dbReference>
<protein>
    <submittedName>
        <fullName evidence="3">FAD dependent oxidoreductase</fullName>
    </submittedName>
</protein>
<keyword evidence="1" id="KW-0560">Oxidoreductase</keyword>
<evidence type="ECO:0000313" key="4">
    <source>
        <dbReference type="Proteomes" id="UP000293671"/>
    </source>
</evidence>
<dbReference type="RefSeq" id="WP_130429924.1">
    <property type="nucleotide sequence ID" value="NZ_SHKP01000004.1"/>
</dbReference>
<organism evidence="3 4">
    <name type="scientific">Rivibacter subsaxonicus</name>
    <dbReference type="NCBI Taxonomy" id="457575"/>
    <lineage>
        <taxon>Bacteria</taxon>
        <taxon>Pseudomonadati</taxon>
        <taxon>Pseudomonadota</taxon>
        <taxon>Betaproteobacteria</taxon>
        <taxon>Burkholderiales</taxon>
        <taxon>Rivibacter</taxon>
    </lineage>
</organism>